<protein>
    <recommendedName>
        <fullName evidence="8">Ribonuclease R</fullName>
        <shortName evidence="8">RNase R</shortName>
        <ecNumber evidence="8">3.1.13.1</ecNumber>
    </recommendedName>
</protein>
<dbReference type="HAMAP" id="MF_01895">
    <property type="entry name" value="RNase_R"/>
    <property type="match status" value="1"/>
</dbReference>
<accession>A0AB35BXS3</accession>
<dbReference type="Pfam" id="PF00773">
    <property type="entry name" value="RNB"/>
    <property type="match status" value="1"/>
</dbReference>
<dbReference type="Pfam" id="PF00575">
    <property type="entry name" value="S1"/>
    <property type="match status" value="1"/>
</dbReference>
<keyword evidence="6 8" id="KW-0269">Exonuclease</keyword>
<dbReference type="NCBIfam" id="TIGR00358">
    <property type="entry name" value="3_prime_RNase"/>
    <property type="match status" value="1"/>
</dbReference>
<evidence type="ECO:0000256" key="7">
    <source>
        <dbReference type="ARBA" id="ARBA00022884"/>
    </source>
</evidence>
<keyword evidence="3 8" id="KW-0963">Cytoplasm</keyword>
<dbReference type="RefSeq" id="WP_213401922.1">
    <property type="nucleotide sequence ID" value="NZ_JAGIBR010000001.1"/>
</dbReference>
<keyword evidence="7 8" id="KW-0694">RNA-binding</keyword>
<gene>
    <name evidence="8 11" type="primary">rnr</name>
    <name evidence="11" type="ORF">J7561_02200</name>
</gene>
<keyword evidence="5 8" id="KW-0378">Hydrolase</keyword>
<sequence length="807" mass="91768">MSKLTQEQQAYFGDYVQNDANFKKEQEKYTHAIPSRDFIQALLKVAEKVTFDEIAALFRLTEDWQMEALSSRLFIMQRAGQLHCNHRQEFLPVTGDATVIGTFEGSVEGHGYVTVKGEDTIYISPKDCRNVLHHDEVEVQITGIFRSKSMRQGRVIRVIKRHLHEIIARISLYDGSALAIPENRKITQHFLVLEDQLKGAKNHDLVKIEIDQKGLDQGNFAAKVTEVFGRKMTKDIAIIQAIMEHQLPHEFSKATDALLKTIADEVKEEDKVGRKDYRHLPLVTIDGITARDFDDAVYAEKVADGNFKLYVAIADVAHYVRLGNAIDSDAITRGTSVYFPDRVIPMLPEKLSNGLCSLNPDVDRLCMVCELLISPTGEMISFEFFEGVMRSHARLTYELVAELIGEDSPIQDDYAQIMPHILNLYQLYKVLRKARDQRGSIDFETKETEILYNDEGLIDKIEFRVRNEAHMIIEECMIAANIAAATFLEGNEIPTLYRVHAKPPEERLTKLRRFLVEYNLGVEGGDAPEPRDFARTLAEAADLPEFDIIQTMMLRSMAQAVYQPANEGHFGLSLTHYAHFTSPIRRYPDLIVHRGIKYLIHKAQGEGVKYPYNEKIMTGLGENLSEMERRADDAVSDVVSWLKCEYMQQFIGKVLNGRISGVTKFGVFVELADIFIEGLVHMSKLPGDYFHFDDVRYRLIGEKTGTVLKLNDEVVVRVLDANPETKFIDFDLISLPKNPKLTKKEREKIFTEIAAAKQSDRANRKQSSKPKREAQRKGGKKKVTAVKVAKPGQLKKRGTRRKAKKSS</sequence>
<dbReference type="SMART" id="SM00955">
    <property type="entry name" value="RNB"/>
    <property type="match status" value="1"/>
</dbReference>
<dbReference type="InterPro" id="IPR003029">
    <property type="entry name" value="S1_domain"/>
</dbReference>
<dbReference type="NCBIfam" id="TIGR02063">
    <property type="entry name" value="RNase_R"/>
    <property type="match status" value="1"/>
</dbReference>
<dbReference type="PANTHER" id="PTHR23355:SF9">
    <property type="entry name" value="DIS3-LIKE EXONUCLEASE 2"/>
    <property type="match status" value="1"/>
</dbReference>
<dbReference type="AlphaFoldDB" id="A0AB35BXS3"/>
<comment type="function">
    <text evidence="8">3'-5' exoribonuclease that releases 5'-nucleoside monophosphates and is involved in maturation of structured RNAs.</text>
</comment>
<dbReference type="CDD" id="cd04471">
    <property type="entry name" value="S1_RNase_R"/>
    <property type="match status" value="1"/>
</dbReference>
<proteinExistence type="inferred from homology"/>
<dbReference type="InterPro" id="IPR011805">
    <property type="entry name" value="RNase_R"/>
</dbReference>
<dbReference type="EMBL" id="JAGIBU010000001">
    <property type="protein sequence ID" value="MBS7824015.1"/>
    <property type="molecule type" value="Genomic_DNA"/>
</dbReference>
<keyword evidence="4 8" id="KW-0540">Nuclease</keyword>
<dbReference type="PROSITE" id="PS01175">
    <property type="entry name" value="RIBONUCLEASE_II"/>
    <property type="match status" value="1"/>
</dbReference>
<feature type="compositionally biased region" description="Basic residues" evidence="9">
    <location>
        <begin position="793"/>
        <end position="807"/>
    </location>
</feature>
<dbReference type="InterPro" id="IPR050180">
    <property type="entry name" value="RNR_Ribonuclease"/>
</dbReference>
<feature type="domain" description="S1 motif" evidence="10">
    <location>
        <begin position="652"/>
        <end position="733"/>
    </location>
</feature>
<dbReference type="PANTHER" id="PTHR23355">
    <property type="entry name" value="RIBONUCLEASE"/>
    <property type="match status" value="1"/>
</dbReference>
<dbReference type="InterPro" id="IPR022966">
    <property type="entry name" value="RNase_II/R_CS"/>
</dbReference>
<evidence type="ECO:0000256" key="8">
    <source>
        <dbReference type="HAMAP-Rule" id="MF_01895"/>
    </source>
</evidence>
<name>A0AB35BXS3_9GAMM</name>
<comment type="similarity">
    <text evidence="8">Belongs to the RNR ribonuclease family. RNase R subfamily.</text>
</comment>
<dbReference type="SMART" id="SM00316">
    <property type="entry name" value="S1"/>
    <property type="match status" value="1"/>
</dbReference>
<dbReference type="PROSITE" id="PS50126">
    <property type="entry name" value="S1"/>
    <property type="match status" value="1"/>
</dbReference>
<dbReference type="InterPro" id="IPR001900">
    <property type="entry name" value="RNase_II/R"/>
</dbReference>
<evidence type="ECO:0000256" key="5">
    <source>
        <dbReference type="ARBA" id="ARBA00022801"/>
    </source>
</evidence>
<feature type="region of interest" description="Disordered" evidence="9">
    <location>
        <begin position="755"/>
        <end position="807"/>
    </location>
</feature>
<evidence type="ECO:0000313" key="11">
    <source>
        <dbReference type="EMBL" id="MBS7824015.1"/>
    </source>
</evidence>
<dbReference type="GO" id="GO:0008859">
    <property type="term" value="F:exoribonuclease II activity"/>
    <property type="evidence" value="ECO:0007669"/>
    <property type="project" value="UniProtKB-UniRule"/>
</dbReference>
<evidence type="ECO:0000256" key="2">
    <source>
        <dbReference type="ARBA" id="ARBA00004496"/>
    </source>
</evidence>
<dbReference type="InterPro" id="IPR013223">
    <property type="entry name" value="RNase_B_OB_dom"/>
</dbReference>
<reference evidence="11" key="1">
    <citation type="submission" date="2021-03" db="EMBL/GenBank/DDBJ databases">
        <title>Identification and antibiotic profiling of Wohlfahrtiimonas chitiniclastica, an underestimated human pathogen.</title>
        <authorList>
            <person name="Kopf A."/>
            <person name="Bunk B."/>
            <person name="Coldewey S."/>
            <person name="Gunzer F."/>
            <person name="Riedel T."/>
            <person name="Schroettner P."/>
        </authorList>
    </citation>
    <scope>NUCLEOTIDE SEQUENCE</scope>
    <source>
        <strain evidence="11">DSM 100917</strain>
    </source>
</reference>
<evidence type="ECO:0000256" key="4">
    <source>
        <dbReference type="ARBA" id="ARBA00022722"/>
    </source>
</evidence>
<evidence type="ECO:0000256" key="3">
    <source>
        <dbReference type="ARBA" id="ARBA00022490"/>
    </source>
</evidence>
<comment type="caution">
    <text evidence="11">The sequence shown here is derived from an EMBL/GenBank/DDBJ whole genome shotgun (WGS) entry which is preliminary data.</text>
</comment>
<dbReference type="InterPro" id="IPR040476">
    <property type="entry name" value="CSD2"/>
</dbReference>
<dbReference type="EC" id="3.1.13.1" evidence="8"/>
<evidence type="ECO:0000256" key="9">
    <source>
        <dbReference type="SAM" id="MobiDB-lite"/>
    </source>
</evidence>
<organism evidence="11 12">
    <name type="scientific">Wohlfahrtiimonas chitiniclastica</name>
    <dbReference type="NCBI Taxonomy" id="400946"/>
    <lineage>
        <taxon>Bacteria</taxon>
        <taxon>Pseudomonadati</taxon>
        <taxon>Pseudomonadota</taxon>
        <taxon>Gammaproteobacteria</taxon>
        <taxon>Cardiobacteriales</taxon>
        <taxon>Ignatzschineriaceae</taxon>
        <taxon>Wohlfahrtiimonas</taxon>
    </lineage>
</organism>
<dbReference type="Pfam" id="PF17876">
    <property type="entry name" value="CSD2"/>
    <property type="match status" value="1"/>
</dbReference>
<evidence type="ECO:0000313" key="12">
    <source>
        <dbReference type="Proteomes" id="UP000680020"/>
    </source>
</evidence>
<dbReference type="Proteomes" id="UP000680020">
    <property type="component" value="Unassembled WGS sequence"/>
</dbReference>
<dbReference type="GO" id="GO:0006402">
    <property type="term" value="P:mRNA catabolic process"/>
    <property type="evidence" value="ECO:0007669"/>
    <property type="project" value="TreeGrafter"/>
</dbReference>
<dbReference type="GO" id="GO:0005829">
    <property type="term" value="C:cytosol"/>
    <property type="evidence" value="ECO:0007669"/>
    <property type="project" value="TreeGrafter"/>
</dbReference>
<evidence type="ECO:0000259" key="10">
    <source>
        <dbReference type="PROSITE" id="PS50126"/>
    </source>
</evidence>
<evidence type="ECO:0000256" key="1">
    <source>
        <dbReference type="ARBA" id="ARBA00001849"/>
    </source>
</evidence>
<dbReference type="InterPro" id="IPR012340">
    <property type="entry name" value="NA-bd_OB-fold"/>
</dbReference>
<dbReference type="SUPFAM" id="SSF50249">
    <property type="entry name" value="Nucleic acid-binding proteins"/>
    <property type="match status" value="4"/>
</dbReference>
<dbReference type="InterPro" id="IPR004476">
    <property type="entry name" value="RNase_II/RNase_R"/>
</dbReference>
<dbReference type="GO" id="GO:0003723">
    <property type="term" value="F:RNA binding"/>
    <property type="evidence" value="ECO:0007669"/>
    <property type="project" value="UniProtKB-UniRule"/>
</dbReference>
<evidence type="ECO:0000256" key="6">
    <source>
        <dbReference type="ARBA" id="ARBA00022839"/>
    </source>
</evidence>
<dbReference type="Gene3D" id="2.40.50.140">
    <property type="entry name" value="Nucleic acid-binding proteins"/>
    <property type="match status" value="2"/>
</dbReference>
<dbReference type="Pfam" id="PF08206">
    <property type="entry name" value="OB_RNB"/>
    <property type="match status" value="1"/>
</dbReference>
<comment type="catalytic activity">
    <reaction evidence="1 8">
        <text>Exonucleolytic cleavage in the 3'- to 5'-direction to yield nucleoside 5'-phosphates.</text>
        <dbReference type="EC" id="3.1.13.1"/>
    </reaction>
</comment>
<comment type="subcellular location">
    <subcellularLocation>
        <location evidence="2 8">Cytoplasm</location>
    </subcellularLocation>
</comment>